<accession>A0A835S9V3</accession>
<feature type="compositionally biased region" description="Low complexity" evidence="2">
    <location>
        <begin position="464"/>
        <end position="482"/>
    </location>
</feature>
<keyword evidence="4" id="KW-1185">Reference proteome</keyword>
<evidence type="ECO:0000256" key="2">
    <source>
        <dbReference type="SAM" id="MobiDB-lite"/>
    </source>
</evidence>
<dbReference type="Proteomes" id="UP000613740">
    <property type="component" value="Unassembled WGS sequence"/>
</dbReference>
<feature type="compositionally biased region" description="Gly residues" evidence="2">
    <location>
        <begin position="483"/>
        <end position="493"/>
    </location>
</feature>
<protein>
    <recommendedName>
        <fullName evidence="5">Protein kinase domain-containing protein</fullName>
    </recommendedName>
</protein>
<evidence type="ECO:0008006" key="5">
    <source>
        <dbReference type="Google" id="ProtNLM"/>
    </source>
</evidence>
<feature type="region of interest" description="Disordered" evidence="2">
    <location>
        <begin position="376"/>
        <end position="409"/>
    </location>
</feature>
<dbReference type="SUPFAM" id="SSF56112">
    <property type="entry name" value="Protein kinase-like (PK-like)"/>
    <property type="match status" value="1"/>
</dbReference>
<feature type="compositionally biased region" description="Acidic residues" evidence="2">
    <location>
        <begin position="391"/>
        <end position="405"/>
    </location>
</feature>
<dbReference type="AlphaFoldDB" id="A0A835S9V3"/>
<reference evidence="3" key="1">
    <citation type="journal article" date="2020" name="bioRxiv">
        <title>Comparative genomics of Chlamydomonas.</title>
        <authorList>
            <person name="Craig R.J."/>
            <person name="Hasan A.R."/>
            <person name="Ness R.W."/>
            <person name="Keightley P.D."/>
        </authorList>
    </citation>
    <scope>NUCLEOTIDE SEQUENCE</scope>
    <source>
        <strain evidence="3">CCAP 11/173</strain>
    </source>
</reference>
<evidence type="ECO:0000313" key="4">
    <source>
        <dbReference type="Proteomes" id="UP000613740"/>
    </source>
</evidence>
<evidence type="ECO:0000256" key="1">
    <source>
        <dbReference type="SAM" id="Coils"/>
    </source>
</evidence>
<proteinExistence type="predicted"/>
<keyword evidence="1" id="KW-0175">Coiled coil</keyword>
<feature type="coiled-coil region" evidence="1">
    <location>
        <begin position="20"/>
        <end position="116"/>
    </location>
</feature>
<evidence type="ECO:0000313" key="3">
    <source>
        <dbReference type="EMBL" id="KAG2423368.1"/>
    </source>
</evidence>
<name>A0A835S9V3_9CHLO</name>
<dbReference type="InterPro" id="IPR011009">
    <property type="entry name" value="Kinase-like_dom_sf"/>
</dbReference>
<gene>
    <name evidence="3" type="ORF">HYH02_015340</name>
</gene>
<dbReference type="OrthoDB" id="541581at2759"/>
<feature type="region of interest" description="Disordered" evidence="2">
    <location>
        <begin position="464"/>
        <end position="493"/>
    </location>
</feature>
<sequence length="719" mass="77792">MTVNSRGSESAALEEVALAVKKVETAIRVVERDIAKKENALNKLEEDLSAIDARLTSPTLKKAVKAALQNQQAHLRNKETQLREEIIQLRNKEAQLRNKEAQLRNEKARLLDKEARLLDAAALTRPDTYLLRALRTDAPSQTSLKREQLDVGMGPLINNWRPTAEAAGLLPELIHPIFGEVRDLLDSDTAVDQATIDVARQLCSVGARVYDSEAQLTSACRGLLQPYLATEDAVTIKSGFARNKVSPDWALGDSAKDPSNVFLIFEAKPGIGGTGDPNFQGANYHLHFFRRRVDSAIFQTTFCPTFLLEVVGPQVRLSAVAWLDRVTIFPLTPLLNLLPAHPITDVLLMPVARMLAALRLGVRKLAAAHAEHRKAEKARAAEAGAVKGADGEEAEAEDADADDAQQDAAEAESATLLQYAITREVKPLPWPISAKRRYDPATAQQLAPQNPTYYVHLAAGSRSGTSSGFDSGGSSARPSSSGSSGGAGSGGDGSENAVVVKLCRKYGVPAHQAWAGLGLAPQINFVEQLPGGWILIEMEWLPEPEWRQLSDLQQGAELEEALPAVREALECAHTETGMVHGDVRPPNCMVRRSSSNGWEVRFVDFEWAGDAGQATYPACLNPDIPWPDGVAYGTQLQREHDIKLLAATTARTRSVGRKARGPGAVMSLHTVARDGSAGPVGKAGGVMLHRGTVGVTYWRPRVASGWSRLATPGPRLFAW</sequence>
<organism evidence="3 4">
    <name type="scientific">Chlamydomonas schloesseri</name>
    <dbReference type="NCBI Taxonomy" id="2026947"/>
    <lineage>
        <taxon>Eukaryota</taxon>
        <taxon>Viridiplantae</taxon>
        <taxon>Chlorophyta</taxon>
        <taxon>core chlorophytes</taxon>
        <taxon>Chlorophyceae</taxon>
        <taxon>CS clade</taxon>
        <taxon>Chlamydomonadales</taxon>
        <taxon>Chlamydomonadaceae</taxon>
        <taxon>Chlamydomonas</taxon>
    </lineage>
</organism>
<dbReference type="EMBL" id="JAEHOD010000150">
    <property type="protein sequence ID" value="KAG2423368.1"/>
    <property type="molecule type" value="Genomic_DNA"/>
</dbReference>
<comment type="caution">
    <text evidence="3">The sequence shown here is derived from an EMBL/GenBank/DDBJ whole genome shotgun (WGS) entry which is preliminary data.</text>
</comment>